<reference evidence="2 3" key="1">
    <citation type="journal article" date="2019" name="Int. J. Syst. Evol. Microbiol.">
        <title>The Global Catalogue of Microorganisms (GCM) 10K type strain sequencing project: providing services to taxonomists for standard genome sequencing and annotation.</title>
        <authorList>
            <consortium name="The Broad Institute Genomics Platform"/>
            <consortium name="The Broad Institute Genome Sequencing Center for Infectious Disease"/>
            <person name="Wu L."/>
            <person name="Ma J."/>
        </authorList>
    </citation>
    <scope>NUCLEOTIDE SEQUENCE [LARGE SCALE GENOMIC DNA]</scope>
    <source>
        <strain evidence="2 3">JCM 14545</strain>
    </source>
</reference>
<comment type="caution">
    <text evidence="2">The sequence shown here is derived from an EMBL/GenBank/DDBJ whole genome shotgun (WGS) entry which is preliminary data.</text>
</comment>
<dbReference type="NCBIfam" id="TIGR00702">
    <property type="entry name" value="YcaO-type kinase domain"/>
    <property type="match status" value="1"/>
</dbReference>
<evidence type="ECO:0000313" key="2">
    <source>
        <dbReference type="EMBL" id="GAA1956839.1"/>
    </source>
</evidence>
<gene>
    <name evidence="2" type="ORF">GCM10009754_28540</name>
</gene>
<dbReference type="RefSeq" id="WP_344417741.1">
    <property type="nucleotide sequence ID" value="NZ_BAAANN010000010.1"/>
</dbReference>
<evidence type="ECO:0000259" key="1">
    <source>
        <dbReference type="PROSITE" id="PS51664"/>
    </source>
</evidence>
<dbReference type="InterPro" id="IPR003776">
    <property type="entry name" value="YcaO-like_dom"/>
</dbReference>
<keyword evidence="3" id="KW-1185">Reference proteome</keyword>
<dbReference type="PANTHER" id="PTHR37809">
    <property type="entry name" value="RIBOSOMAL PROTEIN S12 METHYLTHIOTRANSFERASE ACCESSORY FACTOR YCAO"/>
    <property type="match status" value="1"/>
</dbReference>
<sequence>MTRIAGPAVDRRDPSPAKIVFEGTHRSREPEETWQWIRPKLPQVGITRVADVTWLDEIGIPVFQAIRPNARTLSVSQGKGVSNALAKVSAAMEAIELWHAENPLAAPARVGTVEEMERVVDYGVRELPLAERNHLNPDAILPWRPVRLIDGGGESFVPADLLRLDYRFDRRWAPPLFRASSNGLASGNTLDEALLHGMYEVVERDAMARAARGGVPPLVDPETIGNAGLVDLLERFRVTKVHVQIRFLDNPYRIPAFDARIWSDAFPATFGGAGAHLDAAVALSRALTEAAQSRATAIAGARDDIGHGPYREARVFGVRRSSESPPFADQDGPVIPFDAIESVRVPALDVEKRGLTERIKGVTGHAPLYADLTRPEIAIPVAHVVCPGNSLHDH</sequence>
<organism evidence="2 3">
    <name type="scientific">Amycolatopsis minnesotensis</name>
    <dbReference type="NCBI Taxonomy" id="337894"/>
    <lineage>
        <taxon>Bacteria</taxon>
        <taxon>Bacillati</taxon>
        <taxon>Actinomycetota</taxon>
        <taxon>Actinomycetes</taxon>
        <taxon>Pseudonocardiales</taxon>
        <taxon>Pseudonocardiaceae</taxon>
        <taxon>Amycolatopsis</taxon>
    </lineage>
</organism>
<dbReference type="Pfam" id="PF02624">
    <property type="entry name" value="YcaO"/>
    <property type="match status" value="1"/>
</dbReference>
<dbReference type="PROSITE" id="PS51664">
    <property type="entry name" value="YCAO"/>
    <property type="match status" value="1"/>
</dbReference>
<evidence type="ECO:0000313" key="3">
    <source>
        <dbReference type="Proteomes" id="UP001501116"/>
    </source>
</evidence>
<proteinExistence type="predicted"/>
<dbReference type="Proteomes" id="UP001501116">
    <property type="component" value="Unassembled WGS sequence"/>
</dbReference>
<dbReference type="EMBL" id="BAAANN010000010">
    <property type="protein sequence ID" value="GAA1956839.1"/>
    <property type="molecule type" value="Genomic_DNA"/>
</dbReference>
<accession>A0ABN2QRS8</accession>
<dbReference type="PANTHER" id="PTHR37809:SF1">
    <property type="entry name" value="RIBOSOMAL PROTEIN S12 METHYLTHIOTRANSFERASE ACCESSORY FACTOR YCAO"/>
    <property type="match status" value="1"/>
</dbReference>
<dbReference type="Gene3D" id="3.30.1330.230">
    <property type="match status" value="1"/>
</dbReference>
<name>A0ABN2QRS8_9PSEU</name>
<protein>
    <submittedName>
        <fullName evidence="2">YcaO-like family protein</fullName>
    </submittedName>
</protein>
<feature type="domain" description="YcaO" evidence="1">
    <location>
        <begin position="78"/>
        <end position="394"/>
    </location>
</feature>